<dbReference type="Gene3D" id="3.90.550.10">
    <property type="entry name" value="Spore Coat Polysaccharide Biosynthesis Protein SpsA, Chain A"/>
    <property type="match status" value="1"/>
</dbReference>
<dbReference type="Pfam" id="PF00483">
    <property type="entry name" value="NTP_transferase"/>
    <property type="match status" value="1"/>
</dbReference>
<dbReference type="NCBIfam" id="NF045761">
    <property type="entry name" value="NAMPUrTaseMurU"/>
    <property type="match status" value="1"/>
</dbReference>
<keyword evidence="5" id="KW-1185">Reference proteome</keyword>
<name>A0A2N9YJK3_9GAMM</name>
<feature type="domain" description="Nucleotidyl transferase" evidence="3">
    <location>
        <begin position="3"/>
        <end position="123"/>
    </location>
</feature>
<reference evidence="5" key="1">
    <citation type="submission" date="2016-12" db="EMBL/GenBank/DDBJ databases">
        <title>Complete Genome Sequence of Beggiatoa leptomitiformis D-401.</title>
        <authorList>
            <person name="Fomenkov A."/>
            <person name="Vincze T."/>
            <person name="Grabovich M."/>
            <person name="Anton B.P."/>
            <person name="Dubinina G."/>
            <person name="Orlova M."/>
            <person name="Belousova E."/>
            <person name="Roberts R.J."/>
        </authorList>
    </citation>
    <scope>NUCLEOTIDE SEQUENCE [LARGE SCALE GENOMIC DNA]</scope>
    <source>
        <strain evidence="5">D-401</strain>
    </source>
</reference>
<dbReference type="STRING" id="288004.AL038_08470"/>
<dbReference type="CDD" id="cd06422">
    <property type="entry name" value="NTP_transferase_like_1"/>
    <property type="match status" value="1"/>
</dbReference>
<evidence type="ECO:0000256" key="2">
    <source>
        <dbReference type="ARBA" id="ARBA00022695"/>
    </source>
</evidence>
<keyword evidence="2" id="KW-0548">Nucleotidyltransferase</keyword>
<proteinExistence type="predicted"/>
<dbReference type="KEGG" id="blep:AL038_08470"/>
<sequence length="220" mass="24395">MRAMILAAGRGERMRPLTDTCPKPLLQAGGKALIEHHIERLVNAGFTEIIINHAWLGEKIEQTLGDGSHYGATFFYSRETQALETGGGIYQALPLLGNAPFLVVNGDIWCDYPFARFHHFHLQGLAHLVLVDNPIQHPSGDFYLENATVSPQGEPRLTFSGIAYYHPILFKNCTAGKFSIVPLLLEAMKNQQVSGEHYHGKWLDIGTPERLALLNALIVV</sequence>
<dbReference type="InterPro" id="IPR005835">
    <property type="entry name" value="NTP_transferase_dom"/>
</dbReference>
<keyword evidence="1 4" id="KW-0808">Transferase</keyword>
<organism evidence="4 5">
    <name type="scientific">Beggiatoa leptomitoformis</name>
    <dbReference type="NCBI Taxonomy" id="288004"/>
    <lineage>
        <taxon>Bacteria</taxon>
        <taxon>Pseudomonadati</taxon>
        <taxon>Pseudomonadota</taxon>
        <taxon>Gammaproteobacteria</taxon>
        <taxon>Thiotrichales</taxon>
        <taxon>Thiotrichaceae</taxon>
        <taxon>Beggiatoa</taxon>
    </lineage>
</organism>
<protein>
    <submittedName>
        <fullName evidence="4">NTP transferase domain-containing protein</fullName>
    </submittedName>
</protein>
<evidence type="ECO:0000313" key="5">
    <source>
        <dbReference type="Proteomes" id="UP000234271"/>
    </source>
</evidence>
<gene>
    <name evidence="4" type="ORF">BLE401_15835</name>
</gene>
<dbReference type="SUPFAM" id="SSF53448">
    <property type="entry name" value="Nucleotide-diphospho-sugar transferases"/>
    <property type="match status" value="1"/>
</dbReference>
<evidence type="ECO:0000259" key="3">
    <source>
        <dbReference type="Pfam" id="PF00483"/>
    </source>
</evidence>
<dbReference type="OrthoDB" id="9788272at2"/>
<evidence type="ECO:0000256" key="1">
    <source>
        <dbReference type="ARBA" id="ARBA00022679"/>
    </source>
</evidence>
<dbReference type="Proteomes" id="UP000234271">
    <property type="component" value="Chromosome"/>
</dbReference>
<dbReference type="InterPro" id="IPR029044">
    <property type="entry name" value="Nucleotide-diphossugar_trans"/>
</dbReference>
<accession>A0A2N9YJK3</accession>
<evidence type="ECO:0000313" key="4">
    <source>
        <dbReference type="EMBL" id="AUI70668.1"/>
    </source>
</evidence>
<dbReference type="InterPro" id="IPR050065">
    <property type="entry name" value="GlmU-like"/>
</dbReference>
<dbReference type="PANTHER" id="PTHR43584">
    <property type="entry name" value="NUCLEOTIDYL TRANSFERASE"/>
    <property type="match status" value="1"/>
</dbReference>
<dbReference type="PANTHER" id="PTHR43584:SF8">
    <property type="entry name" value="N-ACETYLMURAMATE ALPHA-1-PHOSPHATE URIDYLYLTRANSFERASE"/>
    <property type="match status" value="1"/>
</dbReference>
<dbReference type="EMBL" id="CP018889">
    <property type="protein sequence ID" value="AUI70668.1"/>
    <property type="molecule type" value="Genomic_DNA"/>
</dbReference>
<dbReference type="AlphaFoldDB" id="A0A2N9YJK3"/>
<dbReference type="GO" id="GO:0016779">
    <property type="term" value="F:nucleotidyltransferase activity"/>
    <property type="evidence" value="ECO:0007669"/>
    <property type="project" value="UniProtKB-KW"/>
</dbReference>
<dbReference type="InterPro" id="IPR054790">
    <property type="entry name" value="MurU"/>
</dbReference>